<dbReference type="Proteomes" id="UP000199227">
    <property type="component" value="Unassembled WGS sequence"/>
</dbReference>
<evidence type="ECO:0000313" key="1">
    <source>
        <dbReference type="EMBL" id="SFQ00727.1"/>
    </source>
</evidence>
<dbReference type="AlphaFoldDB" id="A0A1I5V065"/>
<evidence type="ECO:0000313" key="2">
    <source>
        <dbReference type="Proteomes" id="UP000199227"/>
    </source>
</evidence>
<dbReference type="RefSeq" id="WP_092914336.1">
    <property type="nucleotide sequence ID" value="NZ_CP136592.1"/>
</dbReference>
<sequence length="60" mass="6767">MSYIIGLGSTGANIVRSIKNRIRDEIVEIERISSYEESGCKSIVEEKILNIVQKIVMINI</sequence>
<organism evidence="1 2">
    <name type="scientific">Hydrogenimonas thermophila</name>
    <dbReference type="NCBI Taxonomy" id="223786"/>
    <lineage>
        <taxon>Bacteria</taxon>
        <taxon>Pseudomonadati</taxon>
        <taxon>Campylobacterota</taxon>
        <taxon>Epsilonproteobacteria</taxon>
        <taxon>Campylobacterales</taxon>
        <taxon>Hydrogenimonadaceae</taxon>
        <taxon>Hydrogenimonas</taxon>
    </lineage>
</organism>
<gene>
    <name evidence="1" type="ORF">SAMN05216234_1782</name>
</gene>
<accession>A0A1I5V065</accession>
<proteinExistence type="predicted"/>
<protein>
    <submittedName>
        <fullName evidence="1">Uncharacterized protein</fullName>
    </submittedName>
</protein>
<reference evidence="1 2" key="1">
    <citation type="submission" date="2016-10" db="EMBL/GenBank/DDBJ databases">
        <authorList>
            <person name="de Groot N.N."/>
        </authorList>
    </citation>
    <scope>NUCLEOTIDE SEQUENCE [LARGE SCALE GENOMIC DNA]</scope>
    <source>
        <strain evidence="1 2">EP1-55-1</strain>
    </source>
</reference>
<keyword evidence="2" id="KW-1185">Reference proteome</keyword>
<dbReference type="EMBL" id="FOXB01000078">
    <property type="protein sequence ID" value="SFQ00727.1"/>
    <property type="molecule type" value="Genomic_DNA"/>
</dbReference>
<name>A0A1I5V065_9BACT</name>